<evidence type="ECO:0000256" key="9">
    <source>
        <dbReference type="ARBA" id="ARBA00023004"/>
    </source>
</evidence>
<dbReference type="OrthoDB" id="9180959at2"/>
<organism evidence="14 15">
    <name type="scientific">Mangrovibacter phragmitis</name>
    <dbReference type="NCBI Taxonomy" id="1691903"/>
    <lineage>
        <taxon>Bacteria</taxon>
        <taxon>Pseudomonadati</taxon>
        <taxon>Pseudomonadota</taxon>
        <taxon>Gammaproteobacteria</taxon>
        <taxon>Enterobacterales</taxon>
        <taxon>Enterobacteriaceae</taxon>
        <taxon>Mangrovibacter</taxon>
    </lineage>
</organism>
<keyword evidence="9" id="KW-0408">Iron</keyword>
<comment type="catalytic activity">
    <reaction evidence="11">
        <text>N(6)-(pyridoxal phosphate)-L-lysyl-[4-amino-5-hydroxymethyl-2-methylpyrimidine phosphate synthase] + L-histidyl-[4-amino-5-hydroxymethyl-2-methylpyrimidine phosphate synthase] + 2 Fe(3+) + 4 H2O = L-lysyl-[4-amino-5-hydroxymethyl-2-methylpyrimidine phosphate synthase] + (2S)-2-amino-5-hydroxy-4-oxopentanoyl-[4-amino-5-hydroxymethyl-2-methylpyrimidine phosphate synthase] + 4-amino-2-methyl-5-(phosphooxymethyl)pyrimidine + 3-oxopropanoate + 2 Fe(2+) + 2 H(+)</text>
        <dbReference type="Rhea" id="RHEA:65756"/>
        <dbReference type="Rhea" id="RHEA-COMP:16892"/>
        <dbReference type="Rhea" id="RHEA-COMP:16893"/>
        <dbReference type="Rhea" id="RHEA-COMP:16894"/>
        <dbReference type="Rhea" id="RHEA-COMP:16895"/>
        <dbReference type="ChEBI" id="CHEBI:15377"/>
        <dbReference type="ChEBI" id="CHEBI:15378"/>
        <dbReference type="ChEBI" id="CHEBI:29033"/>
        <dbReference type="ChEBI" id="CHEBI:29034"/>
        <dbReference type="ChEBI" id="CHEBI:29969"/>
        <dbReference type="ChEBI" id="CHEBI:29979"/>
        <dbReference type="ChEBI" id="CHEBI:33190"/>
        <dbReference type="ChEBI" id="CHEBI:58354"/>
        <dbReference type="ChEBI" id="CHEBI:143915"/>
        <dbReference type="ChEBI" id="CHEBI:157692"/>
    </reaction>
    <physiologicalReaction direction="left-to-right" evidence="11">
        <dbReference type="Rhea" id="RHEA:65757"/>
    </physiologicalReaction>
</comment>
<dbReference type="SUPFAM" id="SSF53850">
    <property type="entry name" value="Periplasmic binding protein-like II"/>
    <property type="match status" value="1"/>
</dbReference>
<evidence type="ECO:0000313" key="14">
    <source>
        <dbReference type="EMBL" id="OAT75329.1"/>
    </source>
</evidence>
<keyword evidence="15" id="KW-1185">Reference proteome</keyword>
<dbReference type="Gene3D" id="3.40.190.10">
    <property type="entry name" value="Periplasmic binding protein-like II"/>
    <property type="match status" value="2"/>
</dbReference>
<evidence type="ECO:0000256" key="1">
    <source>
        <dbReference type="ARBA" id="ARBA00003469"/>
    </source>
</evidence>
<dbReference type="Proteomes" id="UP000078225">
    <property type="component" value="Unassembled WGS sequence"/>
</dbReference>
<keyword evidence="6" id="KW-0479">Metal-binding</keyword>
<evidence type="ECO:0000256" key="5">
    <source>
        <dbReference type="ARBA" id="ARBA00022679"/>
    </source>
</evidence>
<evidence type="ECO:0000259" key="13">
    <source>
        <dbReference type="Pfam" id="PF09084"/>
    </source>
</evidence>
<comment type="pathway">
    <text evidence="2">Cofactor biosynthesis; thiamine diphosphate biosynthesis.</text>
</comment>
<evidence type="ECO:0000256" key="10">
    <source>
        <dbReference type="ARBA" id="ARBA00033171"/>
    </source>
</evidence>
<dbReference type="STRING" id="1691903.A9B99_15815"/>
<evidence type="ECO:0000256" key="3">
    <source>
        <dbReference type="ARBA" id="ARBA00009406"/>
    </source>
</evidence>
<comment type="caution">
    <text evidence="14">The sequence shown here is derived from an EMBL/GenBank/DDBJ whole genome shotgun (WGS) entry which is preliminary data.</text>
</comment>
<keyword evidence="5" id="KW-0808">Transferase</keyword>
<feature type="signal peptide" evidence="12">
    <location>
        <begin position="1"/>
        <end position="26"/>
    </location>
</feature>
<evidence type="ECO:0000256" key="6">
    <source>
        <dbReference type="ARBA" id="ARBA00022723"/>
    </source>
</evidence>
<keyword evidence="12" id="KW-0732">Signal</keyword>
<dbReference type="PANTHER" id="PTHR31528">
    <property type="entry name" value="4-AMINO-5-HYDROXYMETHYL-2-METHYLPYRIMIDINE PHOSPHATE SYNTHASE THI11-RELATED"/>
    <property type="match status" value="1"/>
</dbReference>
<evidence type="ECO:0000256" key="7">
    <source>
        <dbReference type="ARBA" id="ARBA00022898"/>
    </source>
</evidence>
<evidence type="ECO:0000256" key="4">
    <source>
        <dbReference type="ARBA" id="ARBA00011738"/>
    </source>
</evidence>
<comment type="subunit">
    <text evidence="4">Homodimer.</text>
</comment>
<accession>A0A1B7KYY6</accession>
<reference evidence="15" key="1">
    <citation type="submission" date="2016-05" db="EMBL/GenBank/DDBJ databases">
        <authorList>
            <person name="Behera P."/>
            <person name="Vaishampayan P."/>
            <person name="Singh N."/>
            <person name="Raina V."/>
            <person name="Suar M."/>
            <person name="Pattnaik A."/>
            <person name="Rastogi G."/>
        </authorList>
    </citation>
    <scope>NUCLEOTIDE SEQUENCE [LARGE SCALE GENOMIC DNA]</scope>
    <source>
        <strain evidence="15">MP23</strain>
    </source>
</reference>
<gene>
    <name evidence="14" type="ORF">A9B99_15815</name>
</gene>
<comment type="similarity">
    <text evidence="3">Belongs to the NMT1/THI5 family.</text>
</comment>
<dbReference type="InterPro" id="IPR015168">
    <property type="entry name" value="SsuA/THI5"/>
</dbReference>
<name>A0A1B7KYY6_9ENTR</name>
<dbReference type="GO" id="GO:0046872">
    <property type="term" value="F:metal ion binding"/>
    <property type="evidence" value="ECO:0007669"/>
    <property type="project" value="UniProtKB-KW"/>
</dbReference>
<evidence type="ECO:0000256" key="12">
    <source>
        <dbReference type="SAM" id="SignalP"/>
    </source>
</evidence>
<dbReference type="AlphaFoldDB" id="A0A1B7KYY6"/>
<evidence type="ECO:0000256" key="8">
    <source>
        <dbReference type="ARBA" id="ARBA00022977"/>
    </source>
</evidence>
<evidence type="ECO:0000256" key="11">
    <source>
        <dbReference type="ARBA" id="ARBA00048179"/>
    </source>
</evidence>
<proteinExistence type="inferred from homology"/>
<sequence>MIKRSAFRRGLLLAAMSATLAFQTFAAEKVTLQLKWVPQAQFAGYYVAQAKGFYQKEGLDVTIKPGGTDISPVQVIAGKSADVIVDWLPDALASREAGVPLVNIAQVYDRSGMMLTCKKASGIKTPADFKGKTLGVWFGGNEYPFFNWMNKLGLKPGKDITILKQGFNVDPLLQDQAACISTMNYNEYWQLIDAGLKKDELINFPYEDEGVSTLEDGLYVRGPDLKDPAFVSKMAKFLKASFEGWNYAVKHPEEAAKIVVAEDASGASTVEGQTRQMENVAKLITNANTPKIGWLDPAAYHRTIDVLLHSGGDTPVIKKDPGDAAMTHIVWDAAAKLQ</sequence>
<feature type="domain" description="SsuA/THI5-like" evidence="13">
    <location>
        <begin position="40"/>
        <end position="255"/>
    </location>
</feature>
<dbReference type="EMBL" id="LYRP01000048">
    <property type="protein sequence ID" value="OAT75329.1"/>
    <property type="molecule type" value="Genomic_DNA"/>
</dbReference>
<dbReference type="PANTHER" id="PTHR31528:SF1">
    <property type="entry name" value="4-AMINO-5-HYDROXYMETHYL-2-METHYLPYRIMIDINE PHOSPHATE SYNTHASE THI11-RELATED"/>
    <property type="match status" value="1"/>
</dbReference>
<feature type="chain" id="PRO_5008596592" description="Thiamine pyrimidine synthase" evidence="12">
    <location>
        <begin position="27"/>
        <end position="338"/>
    </location>
</feature>
<protein>
    <recommendedName>
        <fullName evidence="10">Thiamine pyrimidine synthase</fullName>
    </recommendedName>
</protein>
<keyword evidence="7" id="KW-0663">Pyridoxal phosphate</keyword>
<dbReference type="GO" id="GO:0009228">
    <property type="term" value="P:thiamine biosynthetic process"/>
    <property type="evidence" value="ECO:0007669"/>
    <property type="project" value="UniProtKB-KW"/>
</dbReference>
<keyword evidence="8" id="KW-0784">Thiamine biosynthesis</keyword>
<dbReference type="RefSeq" id="WP_064600933.1">
    <property type="nucleotide sequence ID" value="NZ_CP134782.1"/>
</dbReference>
<dbReference type="InterPro" id="IPR027939">
    <property type="entry name" value="NMT1/THI5"/>
</dbReference>
<dbReference type="Pfam" id="PF09084">
    <property type="entry name" value="NMT1"/>
    <property type="match status" value="1"/>
</dbReference>
<evidence type="ECO:0000313" key="15">
    <source>
        <dbReference type="Proteomes" id="UP000078225"/>
    </source>
</evidence>
<comment type="function">
    <text evidence="1">Responsible for the formation of the pyrimidine heterocycle in the thiamine biosynthesis pathway. Catalyzes the formation of hydroxymethylpyrimidine phosphate (HMP-P) from histidine and pyridoxal phosphate (PLP). The protein uses PLP and the active site histidine to form HMP-P, generating an inactive enzyme. The enzyme can only undergo a single turnover, which suggests it is a suicide enzyme.</text>
</comment>
<evidence type="ECO:0000256" key="2">
    <source>
        <dbReference type="ARBA" id="ARBA00004948"/>
    </source>
</evidence>
<dbReference type="GO" id="GO:0016740">
    <property type="term" value="F:transferase activity"/>
    <property type="evidence" value="ECO:0007669"/>
    <property type="project" value="UniProtKB-KW"/>
</dbReference>